<dbReference type="Proteomes" id="UP001153709">
    <property type="component" value="Chromosome 5"/>
</dbReference>
<feature type="transmembrane region" description="Helical" evidence="5">
    <location>
        <begin position="204"/>
        <end position="225"/>
    </location>
</feature>
<feature type="transmembrane region" description="Helical" evidence="5">
    <location>
        <begin position="178"/>
        <end position="198"/>
    </location>
</feature>
<dbReference type="GO" id="GO:0016020">
    <property type="term" value="C:membrane"/>
    <property type="evidence" value="ECO:0007669"/>
    <property type="project" value="UniProtKB-SubCell"/>
</dbReference>
<feature type="transmembrane region" description="Helical" evidence="5">
    <location>
        <begin position="274"/>
        <end position="297"/>
    </location>
</feature>
<evidence type="ECO:0000259" key="6">
    <source>
        <dbReference type="PROSITE" id="PS50850"/>
    </source>
</evidence>
<dbReference type="InterPro" id="IPR036259">
    <property type="entry name" value="MFS_trans_sf"/>
</dbReference>
<evidence type="ECO:0000256" key="1">
    <source>
        <dbReference type="ARBA" id="ARBA00004141"/>
    </source>
</evidence>
<sequence length="487" mass="54126">MAFDLNKYISVEIPLFFMFVNFLLTNTLFTNLIVYRTCYIILGYNKTACAELGNDNVNIVDKNQTEALDKLVVPTADIITMVKTTVESLFPVFVCMVAGPWSDKHGRKPVLLMSLIGLTVGSALVVIFSIFDSINPWYFLIASIPPMVTGGVTTYYAATLSYLTDVSTDETRGLRMACYEGALACGVLIGSIASPYIFDATNYETVFAIGCACMLISLAYMIFFIPESLNTNKSNENSSSSSVGTEDRKLIQLQNFKDMVITTFKNRGEHKRTLLLIAILSTAILGFLTTGDTGIQYLFFTERFDWNFKMYSLYNSFYYIFWIIGTMGGTYFLHKLLKIRDTILTLVGLVSYMISYIIMVIARNNYLIYSAGVVRCLGGLVLPMLRSHISRIVPADEMGKIFAVLVGGTALISLGASPLYTMVYNATIDTNSSLYNLVSICLIGIVMVFTIIMMCLEPRQTYSLVGADSERSLLTEDLGQPQINAEM</sequence>
<dbReference type="Pfam" id="PF07690">
    <property type="entry name" value="MFS_1"/>
    <property type="match status" value="1"/>
</dbReference>
<feature type="transmembrane region" description="Helical" evidence="5">
    <location>
        <begin position="401"/>
        <end position="422"/>
    </location>
</feature>
<keyword evidence="4 5" id="KW-0472">Membrane</keyword>
<keyword evidence="3 5" id="KW-1133">Transmembrane helix</keyword>
<dbReference type="InterPro" id="IPR011701">
    <property type="entry name" value="MFS"/>
</dbReference>
<protein>
    <recommendedName>
        <fullName evidence="6">Major facilitator superfamily (MFS) profile domain-containing protein</fullName>
    </recommendedName>
</protein>
<dbReference type="GO" id="GO:0022857">
    <property type="term" value="F:transmembrane transporter activity"/>
    <property type="evidence" value="ECO:0007669"/>
    <property type="project" value="InterPro"/>
</dbReference>
<feature type="transmembrane region" description="Helical" evidence="5">
    <location>
        <begin position="343"/>
        <end position="362"/>
    </location>
</feature>
<name>A0A9N9XBD7_DIABA</name>
<dbReference type="AlphaFoldDB" id="A0A9N9XBD7"/>
<feature type="transmembrane region" description="Helical" evidence="5">
    <location>
        <begin position="110"/>
        <end position="131"/>
    </location>
</feature>
<dbReference type="OrthoDB" id="430300at2759"/>
<proteinExistence type="predicted"/>
<dbReference type="SUPFAM" id="SSF103473">
    <property type="entry name" value="MFS general substrate transporter"/>
    <property type="match status" value="1"/>
</dbReference>
<accession>A0A9N9XBD7</accession>
<dbReference type="PROSITE" id="PS50850">
    <property type="entry name" value="MFS"/>
    <property type="match status" value="1"/>
</dbReference>
<evidence type="ECO:0000256" key="4">
    <source>
        <dbReference type="ARBA" id="ARBA00023136"/>
    </source>
</evidence>
<evidence type="ECO:0000313" key="8">
    <source>
        <dbReference type="Proteomes" id="UP001153709"/>
    </source>
</evidence>
<evidence type="ECO:0000256" key="3">
    <source>
        <dbReference type="ARBA" id="ARBA00022989"/>
    </source>
</evidence>
<reference evidence="7" key="1">
    <citation type="submission" date="2022-01" db="EMBL/GenBank/DDBJ databases">
        <authorList>
            <person name="King R."/>
        </authorList>
    </citation>
    <scope>NUCLEOTIDE SEQUENCE</scope>
</reference>
<evidence type="ECO:0000256" key="5">
    <source>
        <dbReference type="SAM" id="Phobius"/>
    </source>
</evidence>
<organism evidence="7 8">
    <name type="scientific">Diabrotica balteata</name>
    <name type="common">Banded cucumber beetle</name>
    <dbReference type="NCBI Taxonomy" id="107213"/>
    <lineage>
        <taxon>Eukaryota</taxon>
        <taxon>Metazoa</taxon>
        <taxon>Ecdysozoa</taxon>
        <taxon>Arthropoda</taxon>
        <taxon>Hexapoda</taxon>
        <taxon>Insecta</taxon>
        <taxon>Pterygota</taxon>
        <taxon>Neoptera</taxon>
        <taxon>Endopterygota</taxon>
        <taxon>Coleoptera</taxon>
        <taxon>Polyphaga</taxon>
        <taxon>Cucujiformia</taxon>
        <taxon>Chrysomeloidea</taxon>
        <taxon>Chrysomelidae</taxon>
        <taxon>Galerucinae</taxon>
        <taxon>Diabroticina</taxon>
        <taxon>Diabroticites</taxon>
        <taxon>Diabrotica</taxon>
    </lineage>
</organism>
<dbReference type="EMBL" id="OU898280">
    <property type="protein sequence ID" value="CAG9834874.1"/>
    <property type="molecule type" value="Genomic_DNA"/>
</dbReference>
<dbReference type="InterPro" id="IPR020846">
    <property type="entry name" value="MFS_dom"/>
</dbReference>
<evidence type="ECO:0000256" key="2">
    <source>
        <dbReference type="ARBA" id="ARBA00022692"/>
    </source>
</evidence>
<comment type="subcellular location">
    <subcellularLocation>
        <location evidence="1">Membrane</location>
        <topology evidence="1">Multi-pass membrane protein</topology>
    </subcellularLocation>
</comment>
<keyword evidence="2 5" id="KW-0812">Transmembrane</keyword>
<feature type="transmembrane region" description="Helical" evidence="5">
    <location>
        <begin position="15"/>
        <end position="35"/>
    </location>
</feature>
<feature type="transmembrane region" description="Helical" evidence="5">
    <location>
        <begin position="434"/>
        <end position="456"/>
    </location>
</feature>
<feature type="transmembrane region" description="Helical" evidence="5">
    <location>
        <begin position="317"/>
        <end position="334"/>
    </location>
</feature>
<dbReference type="Gene3D" id="1.20.1250.20">
    <property type="entry name" value="MFS general substrate transporter like domains"/>
    <property type="match status" value="1"/>
</dbReference>
<evidence type="ECO:0000313" key="7">
    <source>
        <dbReference type="EMBL" id="CAG9834874.1"/>
    </source>
</evidence>
<feature type="transmembrane region" description="Helical" evidence="5">
    <location>
        <begin position="368"/>
        <end position="389"/>
    </location>
</feature>
<gene>
    <name evidence="7" type="ORF">DIABBA_LOCUS8131</name>
</gene>
<dbReference type="PANTHER" id="PTHR23507:SF39">
    <property type="entry name" value="GH23453P-RELATED"/>
    <property type="match status" value="1"/>
</dbReference>
<feature type="domain" description="Major facilitator superfamily (MFS) profile" evidence="6">
    <location>
        <begin position="31"/>
        <end position="456"/>
    </location>
</feature>
<dbReference type="PANTHER" id="PTHR23507">
    <property type="entry name" value="ZGC:174356"/>
    <property type="match status" value="1"/>
</dbReference>
<keyword evidence="8" id="KW-1185">Reference proteome</keyword>
<feature type="transmembrane region" description="Helical" evidence="5">
    <location>
        <begin position="137"/>
        <end position="158"/>
    </location>
</feature>